<evidence type="ECO:0000256" key="7">
    <source>
        <dbReference type="ARBA" id="ARBA00023136"/>
    </source>
</evidence>
<organism evidence="15 16">
    <name type="scientific">Brevibacillus centrosporus</name>
    <dbReference type="NCBI Taxonomy" id="54910"/>
    <lineage>
        <taxon>Bacteria</taxon>
        <taxon>Bacillati</taxon>
        <taxon>Bacillota</taxon>
        <taxon>Bacilli</taxon>
        <taxon>Bacillales</taxon>
        <taxon>Paenibacillaceae</taxon>
        <taxon>Brevibacillus</taxon>
    </lineage>
</organism>
<keyword evidence="8 10" id="KW-0807">Transducer</keyword>
<dbReference type="PANTHER" id="PTHR32089:SF114">
    <property type="entry name" value="METHYL-ACCEPTING CHEMOTAXIS PROTEIN MCPB"/>
    <property type="match status" value="1"/>
</dbReference>
<keyword evidence="5 12" id="KW-0812">Transmembrane</keyword>
<keyword evidence="7 12" id="KW-0472">Membrane</keyword>
<dbReference type="Pfam" id="PF00672">
    <property type="entry name" value="HAMP"/>
    <property type="match status" value="1"/>
</dbReference>
<feature type="domain" description="HAMP" evidence="14">
    <location>
        <begin position="303"/>
        <end position="355"/>
    </location>
</feature>
<evidence type="ECO:0000256" key="5">
    <source>
        <dbReference type="ARBA" id="ARBA00022692"/>
    </source>
</evidence>
<dbReference type="STRING" id="1884381.SAMN05518846_12267"/>
<evidence type="ECO:0000256" key="10">
    <source>
        <dbReference type="PROSITE-ProRule" id="PRU00284"/>
    </source>
</evidence>
<dbReference type="GO" id="GO:0005886">
    <property type="term" value="C:plasma membrane"/>
    <property type="evidence" value="ECO:0007669"/>
    <property type="project" value="UniProtKB-SubCell"/>
</dbReference>
<reference evidence="16" key="1">
    <citation type="submission" date="2016-10" db="EMBL/GenBank/DDBJ databases">
        <authorList>
            <person name="Varghese N."/>
            <person name="Submissions S."/>
        </authorList>
    </citation>
    <scope>NUCLEOTIDE SEQUENCE [LARGE SCALE GENOMIC DNA]</scope>
    <source>
        <strain evidence="16">OK042</strain>
    </source>
</reference>
<dbReference type="Gene3D" id="3.30.450.20">
    <property type="entry name" value="PAS domain"/>
    <property type="match status" value="2"/>
</dbReference>
<dbReference type="PANTHER" id="PTHR32089">
    <property type="entry name" value="METHYL-ACCEPTING CHEMOTAXIS PROTEIN MCPB"/>
    <property type="match status" value="1"/>
</dbReference>
<comment type="similarity">
    <text evidence="9">Belongs to the methyl-accepting chemotaxis (MCP) protein family.</text>
</comment>
<evidence type="ECO:0000256" key="2">
    <source>
        <dbReference type="ARBA" id="ARBA00022475"/>
    </source>
</evidence>
<evidence type="ECO:0000256" key="12">
    <source>
        <dbReference type="SAM" id="Phobius"/>
    </source>
</evidence>
<evidence type="ECO:0000256" key="8">
    <source>
        <dbReference type="ARBA" id="ARBA00023224"/>
    </source>
</evidence>
<feature type="domain" description="Methyl-accepting transducer" evidence="13">
    <location>
        <begin position="374"/>
        <end position="610"/>
    </location>
</feature>
<dbReference type="CDD" id="cd18773">
    <property type="entry name" value="PDC1_HK_sensor"/>
    <property type="match status" value="1"/>
</dbReference>
<dbReference type="EMBL" id="FORT01000022">
    <property type="protein sequence ID" value="SFK87799.1"/>
    <property type="molecule type" value="Genomic_DNA"/>
</dbReference>
<evidence type="ECO:0000259" key="14">
    <source>
        <dbReference type="PROSITE" id="PS50885"/>
    </source>
</evidence>
<dbReference type="Proteomes" id="UP000198915">
    <property type="component" value="Unassembled WGS sequence"/>
</dbReference>
<dbReference type="SUPFAM" id="SSF103190">
    <property type="entry name" value="Sensory domain-like"/>
    <property type="match status" value="1"/>
</dbReference>
<dbReference type="CDD" id="cd06225">
    <property type="entry name" value="HAMP"/>
    <property type="match status" value="1"/>
</dbReference>
<dbReference type="SUPFAM" id="SSF58104">
    <property type="entry name" value="Methyl-accepting chemotaxis protein (MCP) signaling domain"/>
    <property type="match status" value="1"/>
</dbReference>
<dbReference type="AlphaFoldDB" id="A0A1I4D4S8"/>
<evidence type="ECO:0000256" key="3">
    <source>
        <dbReference type="ARBA" id="ARBA00022481"/>
    </source>
</evidence>
<dbReference type="Gene3D" id="1.10.8.500">
    <property type="entry name" value="HAMP domain in histidine kinase"/>
    <property type="match status" value="1"/>
</dbReference>
<dbReference type="GO" id="GO:0006935">
    <property type="term" value="P:chemotaxis"/>
    <property type="evidence" value="ECO:0007669"/>
    <property type="project" value="UniProtKB-KW"/>
</dbReference>
<dbReference type="PROSITE" id="PS50885">
    <property type="entry name" value="HAMP"/>
    <property type="match status" value="1"/>
</dbReference>
<evidence type="ECO:0000256" key="4">
    <source>
        <dbReference type="ARBA" id="ARBA00022500"/>
    </source>
</evidence>
<dbReference type="Pfam" id="PF00015">
    <property type="entry name" value="MCPsignal"/>
    <property type="match status" value="1"/>
</dbReference>
<accession>A0A1I4D4S8</accession>
<comment type="subcellular location">
    <subcellularLocation>
        <location evidence="1">Cell membrane</location>
        <topology evidence="1">Multi-pass membrane protein</topology>
    </subcellularLocation>
</comment>
<dbReference type="CDD" id="cd12912">
    <property type="entry name" value="PDC2_MCP_like"/>
    <property type="match status" value="1"/>
</dbReference>
<name>A0A1I4D4S8_9BACL</name>
<feature type="transmembrane region" description="Helical" evidence="12">
    <location>
        <begin position="279"/>
        <end position="302"/>
    </location>
</feature>
<evidence type="ECO:0000313" key="16">
    <source>
        <dbReference type="Proteomes" id="UP000198915"/>
    </source>
</evidence>
<dbReference type="Gene3D" id="1.10.287.950">
    <property type="entry name" value="Methyl-accepting chemotaxis protein"/>
    <property type="match status" value="1"/>
</dbReference>
<dbReference type="GO" id="GO:0007165">
    <property type="term" value="P:signal transduction"/>
    <property type="evidence" value="ECO:0007669"/>
    <property type="project" value="UniProtKB-KW"/>
</dbReference>
<keyword evidence="2" id="KW-1003">Cell membrane</keyword>
<dbReference type="InterPro" id="IPR029151">
    <property type="entry name" value="Sensor-like_sf"/>
</dbReference>
<dbReference type="SMART" id="SM00283">
    <property type="entry name" value="MA"/>
    <property type="match status" value="1"/>
</dbReference>
<dbReference type="CDD" id="cd11386">
    <property type="entry name" value="MCP_signal"/>
    <property type="match status" value="1"/>
</dbReference>
<keyword evidence="6 12" id="KW-1133">Transmembrane helix</keyword>
<dbReference type="RefSeq" id="WP_092276151.1">
    <property type="nucleotide sequence ID" value="NZ_BJOE01000059.1"/>
</dbReference>
<evidence type="ECO:0000256" key="11">
    <source>
        <dbReference type="SAM" id="Coils"/>
    </source>
</evidence>
<sequence>MKNRSGKTPRGNFKTKLITAFLLILVIPSLVIGTLAYVQSRTEMEAQIMKSADENVKLVNSIVSSTFSPKMKDADYLASLITRSMYKEGDSPEVTRLFEMYIGMHPEVASISMGTDTGSYYRFPKQQTKAGFDPRTRDWYKSAMESKGSAIITAPYLSAVTGEVIVTIAQSTDDGSGVIGITLGIEQIKNVASSVQIGKAGYVLILDKDKKYIVHPTMKAGEVAEDAFYEQAYQNHTGRISYNLNGDEKMMSFTTNELTGWKIGGTMLMNEIADSVQPIFINTLVTIIACLLIGGALIAIILRSIIRSIKQLSQQAVKVSNGVLTETIHVQSKDEIGELAQAFSQMQQNLRTLIQDVESRAEQVAASSEQLTASAQQTSASSEHVAASVQEVASSAEKQTTGVDLNVHALEEISHGVDRIVESVRVLADLSKDTSVQADEGGVSIQQVMGQMNSIHESVEKSDAMIKSLYDRSKEISNISEVISGIAQQTNLLALNAAIEAARAGEHGKGFAVVANEVRILAEQSQLSATQISELITEIQRETKESVATMEKVRQDVAGGLEVSTETIHKFKQILLSTRETAPHIDEVSSIAAQIATGVQAVSQVASQLAQIAKSNAESAEEVAASTEEQLASMQEISASSQSLATLAEELKALLNKFTY</sequence>
<evidence type="ECO:0000259" key="13">
    <source>
        <dbReference type="PROSITE" id="PS50111"/>
    </source>
</evidence>
<dbReference type="PROSITE" id="PS50111">
    <property type="entry name" value="CHEMOTAXIS_TRANSDUC_2"/>
    <property type="match status" value="1"/>
</dbReference>
<dbReference type="SMART" id="SM00304">
    <property type="entry name" value="HAMP"/>
    <property type="match status" value="1"/>
</dbReference>
<proteinExistence type="inferred from homology"/>
<keyword evidence="11" id="KW-0175">Coiled coil</keyword>
<keyword evidence="4" id="KW-0145">Chemotaxis</keyword>
<feature type="coiled-coil region" evidence="11">
    <location>
        <begin position="610"/>
        <end position="637"/>
    </location>
</feature>
<protein>
    <submittedName>
        <fullName evidence="15">Methyl-accepting chemotaxis sensory transducer with TarH sensor</fullName>
    </submittedName>
</protein>
<evidence type="ECO:0000256" key="6">
    <source>
        <dbReference type="ARBA" id="ARBA00022989"/>
    </source>
</evidence>
<dbReference type="InterPro" id="IPR033479">
    <property type="entry name" value="dCache_1"/>
</dbReference>
<dbReference type="InterPro" id="IPR003660">
    <property type="entry name" value="HAMP_dom"/>
</dbReference>
<keyword evidence="3" id="KW-0488">Methylation</keyword>
<evidence type="ECO:0000256" key="9">
    <source>
        <dbReference type="ARBA" id="ARBA00029447"/>
    </source>
</evidence>
<dbReference type="InterPro" id="IPR004089">
    <property type="entry name" value="MCPsignal_dom"/>
</dbReference>
<dbReference type="Pfam" id="PF02743">
    <property type="entry name" value="dCache_1"/>
    <property type="match status" value="1"/>
</dbReference>
<keyword evidence="16" id="KW-1185">Reference proteome</keyword>
<evidence type="ECO:0000313" key="15">
    <source>
        <dbReference type="EMBL" id="SFK87799.1"/>
    </source>
</evidence>
<gene>
    <name evidence="15" type="ORF">SAMN05518846_12267</name>
</gene>
<evidence type="ECO:0000256" key="1">
    <source>
        <dbReference type="ARBA" id="ARBA00004651"/>
    </source>
</evidence>